<comment type="catalytic activity">
    <reaction evidence="10 12">
        <text>dTMP + ATP = dTDP + ADP</text>
        <dbReference type="Rhea" id="RHEA:13517"/>
        <dbReference type="ChEBI" id="CHEBI:30616"/>
        <dbReference type="ChEBI" id="CHEBI:58369"/>
        <dbReference type="ChEBI" id="CHEBI:63528"/>
        <dbReference type="ChEBI" id="CHEBI:456216"/>
        <dbReference type="EC" id="2.7.4.9"/>
    </reaction>
</comment>
<sequence>MSQRYGRFITVEGGEGAGKSINLDYIRSLIEAAGHPVLFTREPGGTPLGEEVRELLLGHRHTGMADDAELLLMFAARAEHIARCIRPALERGQWVLCDRFTDATYAYQGGGRGLSEARIATLEQWVQGGLRPDLTLLLDLPVEIGLSRAGVRSEPDRFEREQAAFFQRVREAYLRIAEAHPARVTVIDAAPGLERVQAQIDRAMHGFLSG</sequence>
<evidence type="ECO:0000256" key="3">
    <source>
        <dbReference type="ARBA" id="ARBA00017144"/>
    </source>
</evidence>
<protein>
    <recommendedName>
        <fullName evidence="3 12">Thymidylate kinase</fullName>
        <ecNumber evidence="2 12">2.7.4.9</ecNumber>
    </recommendedName>
    <alternativeName>
        <fullName evidence="9 12">dTMP kinase</fullName>
    </alternativeName>
</protein>
<evidence type="ECO:0000256" key="11">
    <source>
        <dbReference type="ARBA" id="ARBA00057735"/>
    </source>
</evidence>
<dbReference type="GO" id="GO:0005524">
    <property type="term" value="F:ATP binding"/>
    <property type="evidence" value="ECO:0007669"/>
    <property type="project" value="UniProtKB-UniRule"/>
</dbReference>
<reference evidence="14 16" key="1">
    <citation type="submission" date="2017-02" db="EMBL/GenBank/DDBJ databases">
        <title>Novel co-symbiosis in the unique lucinid bivalve Phacoides pectinatus.</title>
        <authorList>
            <person name="Lim S.J."/>
            <person name="Davis B.G."/>
            <person name="Gill D.E."/>
            <person name="Engel A.S."/>
            <person name="Anderson L.C."/>
            <person name="Campbell B.J."/>
        </authorList>
    </citation>
    <scope>NUCLEOTIDE SEQUENCE [LARGE SCALE GENOMIC DNA]</scope>
    <source>
        <strain evidence="14">LUC13016_P6</strain>
    </source>
</reference>
<evidence type="ECO:0000256" key="1">
    <source>
        <dbReference type="ARBA" id="ARBA00009776"/>
    </source>
</evidence>
<comment type="caution">
    <text evidence="14">The sequence shown here is derived from an EMBL/GenBank/DDBJ whole genome shotgun (WGS) entry which is preliminary data.</text>
</comment>
<dbReference type="GO" id="GO:0006227">
    <property type="term" value="P:dUDP biosynthetic process"/>
    <property type="evidence" value="ECO:0007669"/>
    <property type="project" value="TreeGrafter"/>
</dbReference>
<dbReference type="InterPro" id="IPR039430">
    <property type="entry name" value="Thymidylate_kin-like_dom"/>
</dbReference>
<dbReference type="EMBL" id="MUIE01000200">
    <property type="protein sequence ID" value="OQX34853.1"/>
    <property type="molecule type" value="Genomic_DNA"/>
</dbReference>
<comment type="similarity">
    <text evidence="1 12">Belongs to the thymidylate kinase family.</text>
</comment>
<dbReference type="Gene3D" id="3.40.50.300">
    <property type="entry name" value="P-loop containing nucleotide triphosphate hydrolases"/>
    <property type="match status" value="1"/>
</dbReference>
<dbReference type="GO" id="GO:0006233">
    <property type="term" value="P:dTDP biosynthetic process"/>
    <property type="evidence" value="ECO:0007669"/>
    <property type="project" value="InterPro"/>
</dbReference>
<evidence type="ECO:0000256" key="8">
    <source>
        <dbReference type="ARBA" id="ARBA00022840"/>
    </source>
</evidence>
<evidence type="ECO:0000256" key="12">
    <source>
        <dbReference type="HAMAP-Rule" id="MF_00165"/>
    </source>
</evidence>
<accession>A0A657PQR1</accession>
<dbReference type="PANTHER" id="PTHR10344:SF4">
    <property type="entry name" value="UMP-CMP KINASE 2, MITOCHONDRIAL"/>
    <property type="match status" value="1"/>
</dbReference>
<evidence type="ECO:0000313" key="16">
    <source>
        <dbReference type="Proteomes" id="UP000243361"/>
    </source>
</evidence>
<dbReference type="FunFam" id="3.40.50.300:FF:000225">
    <property type="entry name" value="Thymidylate kinase"/>
    <property type="match status" value="1"/>
</dbReference>
<evidence type="ECO:0000313" key="14">
    <source>
        <dbReference type="EMBL" id="OQX34853.1"/>
    </source>
</evidence>
<keyword evidence="8 12" id="KW-0067">ATP-binding</keyword>
<keyword evidence="16" id="KW-1185">Reference proteome</keyword>
<keyword evidence="6 12" id="KW-0547">Nucleotide-binding</keyword>
<dbReference type="CDD" id="cd01672">
    <property type="entry name" value="TMPK"/>
    <property type="match status" value="1"/>
</dbReference>
<dbReference type="InterPro" id="IPR018094">
    <property type="entry name" value="Thymidylate_kinase"/>
</dbReference>
<evidence type="ECO:0000256" key="4">
    <source>
        <dbReference type="ARBA" id="ARBA00022679"/>
    </source>
</evidence>
<dbReference type="GO" id="GO:0004798">
    <property type="term" value="F:dTMP kinase activity"/>
    <property type="evidence" value="ECO:0007669"/>
    <property type="project" value="UniProtKB-UniRule"/>
</dbReference>
<evidence type="ECO:0000256" key="10">
    <source>
        <dbReference type="ARBA" id="ARBA00048743"/>
    </source>
</evidence>
<evidence type="ECO:0000259" key="13">
    <source>
        <dbReference type="Pfam" id="PF02223"/>
    </source>
</evidence>
<keyword evidence="5 12" id="KW-0545">Nucleotide biosynthesis</keyword>
<dbReference type="GO" id="GO:0006235">
    <property type="term" value="P:dTTP biosynthetic process"/>
    <property type="evidence" value="ECO:0007669"/>
    <property type="project" value="UniProtKB-UniRule"/>
</dbReference>
<dbReference type="Proteomes" id="UP000250928">
    <property type="component" value="Unassembled WGS sequence"/>
</dbReference>
<dbReference type="AlphaFoldDB" id="A0A657PQR1"/>
<keyword evidence="4 12" id="KW-0808">Transferase</keyword>
<dbReference type="PANTHER" id="PTHR10344">
    <property type="entry name" value="THYMIDYLATE KINASE"/>
    <property type="match status" value="1"/>
</dbReference>
<gene>
    <name evidence="12" type="primary">tmk</name>
    <name evidence="14" type="ORF">B0D84_03030</name>
    <name evidence="15" type="ORF">C3L24_01145</name>
</gene>
<dbReference type="NCBIfam" id="TIGR00041">
    <property type="entry name" value="DTMP_kinase"/>
    <property type="match status" value="1"/>
</dbReference>
<keyword evidence="7 12" id="KW-0418">Kinase</keyword>
<evidence type="ECO:0000256" key="6">
    <source>
        <dbReference type="ARBA" id="ARBA00022741"/>
    </source>
</evidence>
<evidence type="ECO:0000256" key="5">
    <source>
        <dbReference type="ARBA" id="ARBA00022727"/>
    </source>
</evidence>
<dbReference type="InterPro" id="IPR027417">
    <property type="entry name" value="P-loop_NTPase"/>
</dbReference>
<name>A0A657PQR1_9GAMM</name>
<dbReference type="Pfam" id="PF02223">
    <property type="entry name" value="Thymidylate_kin"/>
    <property type="match status" value="1"/>
</dbReference>
<evidence type="ECO:0000256" key="9">
    <source>
        <dbReference type="ARBA" id="ARBA00029962"/>
    </source>
</evidence>
<evidence type="ECO:0000313" key="15">
    <source>
        <dbReference type="EMBL" id="PUE05456.1"/>
    </source>
</evidence>
<feature type="domain" description="Thymidylate kinase-like" evidence="13">
    <location>
        <begin position="11"/>
        <end position="200"/>
    </location>
</feature>
<proteinExistence type="inferred from homology"/>
<organism evidence="14 16">
    <name type="scientific">Candidatus Sedimenticola endophacoides</name>
    <dbReference type="NCBI Taxonomy" id="2548426"/>
    <lineage>
        <taxon>Bacteria</taxon>
        <taxon>Pseudomonadati</taxon>
        <taxon>Pseudomonadota</taxon>
        <taxon>Gammaproteobacteria</taxon>
        <taxon>Chromatiales</taxon>
        <taxon>Sedimenticolaceae</taxon>
        <taxon>Sedimenticola</taxon>
    </lineage>
</organism>
<evidence type="ECO:0000256" key="2">
    <source>
        <dbReference type="ARBA" id="ARBA00012980"/>
    </source>
</evidence>
<evidence type="ECO:0000313" key="17">
    <source>
        <dbReference type="Proteomes" id="UP000250928"/>
    </source>
</evidence>
<evidence type="ECO:0000256" key="7">
    <source>
        <dbReference type="ARBA" id="ARBA00022777"/>
    </source>
</evidence>
<reference evidence="15 17" key="2">
    <citation type="submission" date="2018-01" db="EMBL/GenBank/DDBJ databases">
        <title>Novel co-symbiosis in the lucinid bivalve Phacoides pectinatus.</title>
        <authorList>
            <person name="Lim S.J."/>
            <person name="Davis B.G."/>
            <person name="Gill D.E."/>
            <person name="Engel A.S."/>
            <person name="Anderson L.C."/>
            <person name="Campbell B.J."/>
        </authorList>
    </citation>
    <scope>NUCLEOTIDE SEQUENCE [LARGE SCALE GENOMIC DNA]</scope>
    <source>
        <strain evidence="15">N3_P5</strain>
    </source>
</reference>
<dbReference type="EC" id="2.7.4.9" evidence="2 12"/>
<dbReference type="Proteomes" id="UP000243361">
    <property type="component" value="Unassembled WGS sequence"/>
</dbReference>
<dbReference type="SUPFAM" id="SSF52540">
    <property type="entry name" value="P-loop containing nucleoside triphosphate hydrolases"/>
    <property type="match status" value="1"/>
</dbReference>
<feature type="binding site" evidence="12">
    <location>
        <begin position="13"/>
        <end position="20"/>
    </location>
    <ligand>
        <name>ATP</name>
        <dbReference type="ChEBI" id="CHEBI:30616"/>
    </ligand>
</feature>
<comment type="function">
    <text evidence="11 12">Phosphorylation of dTMP to form dTDP in both de novo and salvage pathways of dTTP synthesis.</text>
</comment>
<dbReference type="EMBL" id="PQCO01000076">
    <property type="protein sequence ID" value="PUE05456.1"/>
    <property type="molecule type" value="Genomic_DNA"/>
</dbReference>
<dbReference type="GO" id="GO:0005829">
    <property type="term" value="C:cytosol"/>
    <property type="evidence" value="ECO:0007669"/>
    <property type="project" value="TreeGrafter"/>
</dbReference>
<dbReference type="HAMAP" id="MF_00165">
    <property type="entry name" value="Thymidylate_kinase"/>
    <property type="match status" value="1"/>
</dbReference>